<evidence type="ECO:0000313" key="4">
    <source>
        <dbReference type="Proteomes" id="UP000193560"/>
    </source>
</evidence>
<dbReference type="Proteomes" id="UP000193560">
    <property type="component" value="Unassembled WGS sequence"/>
</dbReference>
<dbReference type="Gene3D" id="3.40.1280.10">
    <property type="match status" value="1"/>
</dbReference>
<dbReference type="InterPro" id="IPR012340">
    <property type="entry name" value="NA-bd_OB-fold"/>
</dbReference>
<dbReference type="Pfam" id="PF02598">
    <property type="entry name" value="Methyltrn_RNA_3"/>
    <property type="match status" value="1"/>
</dbReference>
<proteinExistence type="inferred from homology"/>
<dbReference type="GO" id="GO:0032259">
    <property type="term" value="P:methylation"/>
    <property type="evidence" value="ECO:0007669"/>
    <property type="project" value="UniProtKB-KW"/>
</dbReference>
<dbReference type="InterPro" id="IPR003750">
    <property type="entry name" value="Put_MeTrfase-C9orf114-like"/>
</dbReference>
<dbReference type="InterPro" id="IPR029028">
    <property type="entry name" value="Alpha/beta_knot_MTases"/>
</dbReference>
<name>A0A1X2J1S6_9FUNG</name>
<feature type="region of interest" description="Disordered" evidence="2">
    <location>
        <begin position="1"/>
        <end position="48"/>
    </location>
</feature>
<dbReference type="CDD" id="cd18086">
    <property type="entry name" value="HsC9orf114-like"/>
    <property type="match status" value="1"/>
</dbReference>
<organism evidence="3 4">
    <name type="scientific">Absidia repens</name>
    <dbReference type="NCBI Taxonomy" id="90262"/>
    <lineage>
        <taxon>Eukaryota</taxon>
        <taxon>Fungi</taxon>
        <taxon>Fungi incertae sedis</taxon>
        <taxon>Mucoromycota</taxon>
        <taxon>Mucoromycotina</taxon>
        <taxon>Mucoromycetes</taxon>
        <taxon>Mucorales</taxon>
        <taxon>Cunninghamellaceae</taxon>
        <taxon>Absidia</taxon>
    </lineage>
</organism>
<dbReference type="SUPFAM" id="SSF50249">
    <property type="entry name" value="Nucleic acid-binding proteins"/>
    <property type="match status" value="1"/>
</dbReference>
<keyword evidence="4" id="KW-1185">Reference proteome</keyword>
<keyword evidence="3" id="KW-0808">Transferase</keyword>
<dbReference type="GO" id="GO:0008168">
    <property type="term" value="F:methyltransferase activity"/>
    <property type="evidence" value="ECO:0007669"/>
    <property type="project" value="UniProtKB-KW"/>
</dbReference>
<feature type="compositionally biased region" description="Polar residues" evidence="2">
    <location>
        <begin position="29"/>
        <end position="45"/>
    </location>
</feature>
<dbReference type="AlphaFoldDB" id="A0A1X2J1S6"/>
<accession>A0A1X2J1S6</accession>
<sequence length="359" mass="39601">MVDQKKRKQTKSFDNQFLSGPDYDRQRPGKQQKTSTQDQSASHKSITAGKPRTYTVSVAIPCSIIDACPTLDLKTILAGQIARTLAINNVDEIVIYEDRSSSNNTTSNQKINPNLFLARVFQHMETPQYMRKTLVPFHEDLKAAGLLPRLEVPHHPSMEDMTIYREGVTVGTYHKEGGSLVDIGCFRRAKVDRLLQPGVRVTLDLASPVAAKDTRKGQTPLSATIVSPKTPREKAGLYWGYNIRLASSFSRVITESPYNDGYDCTIGVSDKSGQDIYATSSKPKASFKHLLVAFGAPGGGLEEAIEADEDLKVGSDDAAEIFDLFLNPGQNIGTRYLRLEESLPMVMAVLRPTILKNVP</sequence>
<dbReference type="OrthoDB" id="361029at2759"/>
<dbReference type="SUPFAM" id="SSF75217">
    <property type="entry name" value="alpha/beta knot"/>
    <property type="match status" value="1"/>
</dbReference>
<comment type="similarity">
    <text evidence="1">Belongs to the class IV-like SAM-binding methyltransferase superfamily.</text>
</comment>
<reference evidence="3 4" key="1">
    <citation type="submission" date="2016-07" db="EMBL/GenBank/DDBJ databases">
        <title>Pervasive Adenine N6-methylation of Active Genes in Fungi.</title>
        <authorList>
            <consortium name="DOE Joint Genome Institute"/>
            <person name="Mondo S.J."/>
            <person name="Dannebaum R.O."/>
            <person name="Kuo R.C."/>
            <person name="Labutti K."/>
            <person name="Haridas S."/>
            <person name="Kuo A."/>
            <person name="Salamov A."/>
            <person name="Ahrendt S.R."/>
            <person name="Lipzen A."/>
            <person name="Sullivan W."/>
            <person name="Andreopoulos W.B."/>
            <person name="Clum A."/>
            <person name="Lindquist E."/>
            <person name="Daum C."/>
            <person name="Ramamoorthy G.K."/>
            <person name="Gryganskyi A."/>
            <person name="Culley D."/>
            <person name="Magnuson J.K."/>
            <person name="James T.Y."/>
            <person name="O'Malley M.A."/>
            <person name="Stajich J.E."/>
            <person name="Spatafora J.W."/>
            <person name="Visel A."/>
            <person name="Grigoriev I.V."/>
        </authorList>
    </citation>
    <scope>NUCLEOTIDE SEQUENCE [LARGE SCALE GENOMIC DNA]</scope>
    <source>
        <strain evidence="3 4">NRRL 1336</strain>
    </source>
</reference>
<feature type="compositionally biased region" description="Basic residues" evidence="2">
    <location>
        <begin position="1"/>
        <end position="10"/>
    </location>
</feature>
<protein>
    <submittedName>
        <fullName evidence="3">Putative RNA methyltransferase</fullName>
    </submittedName>
</protein>
<dbReference type="PANTHER" id="PTHR12150">
    <property type="entry name" value="CLASS IV SAM-BINDING METHYLTRANSFERASE-RELATED"/>
    <property type="match status" value="1"/>
</dbReference>
<evidence type="ECO:0000313" key="3">
    <source>
        <dbReference type="EMBL" id="ORZ25799.1"/>
    </source>
</evidence>
<gene>
    <name evidence="3" type="ORF">BCR42DRAFT_400942</name>
</gene>
<keyword evidence="3" id="KW-0489">Methyltransferase</keyword>
<evidence type="ECO:0000256" key="2">
    <source>
        <dbReference type="SAM" id="MobiDB-lite"/>
    </source>
</evidence>
<evidence type="ECO:0000256" key="1">
    <source>
        <dbReference type="ARBA" id="ARBA00009841"/>
    </source>
</evidence>
<dbReference type="Gene3D" id="2.40.50.140">
    <property type="entry name" value="Nucleic acid-binding proteins"/>
    <property type="match status" value="1"/>
</dbReference>
<dbReference type="PANTHER" id="PTHR12150:SF13">
    <property type="entry name" value="METHYLTRANSFERASE C9ORF114-RELATED"/>
    <property type="match status" value="1"/>
</dbReference>
<dbReference type="EMBL" id="MCGE01000001">
    <property type="protein sequence ID" value="ORZ25799.1"/>
    <property type="molecule type" value="Genomic_DNA"/>
</dbReference>
<dbReference type="STRING" id="90262.A0A1X2J1S6"/>
<dbReference type="InterPro" id="IPR029026">
    <property type="entry name" value="tRNA_m1G_MTases_N"/>
</dbReference>
<comment type="caution">
    <text evidence="3">The sequence shown here is derived from an EMBL/GenBank/DDBJ whole genome shotgun (WGS) entry which is preliminary data.</text>
</comment>